<accession>A0A0F4YI46</accession>
<dbReference type="STRING" id="1408163.A0A0F4YI46"/>
<feature type="domain" description="YCII-related" evidence="1">
    <location>
        <begin position="11"/>
        <end position="105"/>
    </location>
</feature>
<dbReference type="EMBL" id="LASV01000534">
    <property type="protein sequence ID" value="KKA17884.1"/>
    <property type="molecule type" value="Genomic_DNA"/>
</dbReference>
<dbReference type="PANTHER" id="PTHR33606">
    <property type="entry name" value="PROTEIN YCII"/>
    <property type="match status" value="1"/>
</dbReference>
<dbReference type="Gene3D" id="3.30.70.1060">
    <property type="entry name" value="Dimeric alpha+beta barrel"/>
    <property type="match status" value="1"/>
</dbReference>
<gene>
    <name evidence="2" type="ORF">T310_8173</name>
</gene>
<dbReference type="AlphaFoldDB" id="A0A0F4YI46"/>
<comment type="caution">
    <text evidence="2">The sequence shown here is derived from an EMBL/GenBank/DDBJ whole genome shotgun (WGS) entry which is preliminary data.</text>
</comment>
<evidence type="ECO:0000313" key="2">
    <source>
        <dbReference type="EMBL" id="KKA17884.1"/>
    </source>
</evidence>
<dbReference type="GeneID" id="25320433"/>
<evidence type="ECO:0000313" key="3">
    <source>
        <dbReference type="Proteomes" id="UP000053958"/>
    </source>
</evidence>
<protein>
    <recommendedName>
        <fullName evidence="1">YCII-related domain-containing protein</fullName>
    </recommendedName>
</protein>
<dbReference type="SUPFAM" id="SSF54909">
    <property type="entry name" value="Dimeric alpha+beta barrel"/>
    <property type="match status" value="1"/>
</dbReference>
<name>A0A0F4YI46_RASE3</name>
<proteinExistence type="predicted"/>
<dbReference type="InterPro" id="IPR011008">
    <property type="entry name" value="Dimeric_a/b-barrel"/>
</dbReference>
<dbReference type="Proteomes" id="UP000053958">
    <property type="component" value="Unassembled WGS sequence"/>
</dbReference>
<dbReference type="InterPro" id="IPR051807">
    <property type="entry name" value="Sec-metab_biosynth-assoc"/>
</dbReference>
<evidence type="ECO:0000259" key="1">
    <source>
        <dbReference type="Pfam" id="PF03795"/>
    </source>
</evidence>
<dbReference type="Pfam" id="PF03795">
    <property type="entry name" value="YCII"/>
    <property type="match status" value="1"/>
</dbReference>
<reference evidence="2 3" key="1">
    <citation type="submission" date="2015-04" db="EMBL/GenBank/DDBJ databases">
        <authorList>
            <person name="Heijne W.H."/>
            <person name="Fedorova N.D."/>
            <person name="Nierman W.C."/>
            <person name="Vollebregt A.W."/>
            <person name="Zhao Z."/>
            <person name="Wu L."/>
            <person name="Kumar M."/>
            <person name="Stam H."/>
            <person name="van den Berg M.A."/>
            <person name="Pel H.J."/>
        </authorList>
    </citation>
    <scope>NUCLEOTIDE SEQUENCE [LARGE SCALE GENOMIC DNA]</scope>
    <source>
        <strain evidence="2 3">CBS 393.64</strain>
    </source>
</reference>
<dbReference type="OrthoDB" id="5519740at2759"/>
<dbReference type="InterPro" id="IPR005545">
    <property type="entry name" value="YCII"/>
</dbReference>
<organism evidence="2 3">
    <name type="scientific">Rasamsonia emersonii (strain ATCC 16479 / CBS 393.64 / IMI 116815)</name>
    <dbReference type="NCBI Taxonomy" id="1408163"/>
    <lineage>
        <taxon>Eukaryota</taxon>
        <taxon>Fungi</taxon>
        <taxon>Dikarya</taxon>
        <taxon>Ascomycota</taxon>
        <taxon>Pezizomycotina</taxon>
        <taxon>Eurotiomycetes</taxon>
        <taxon>Eurotiomycetidae</taxon>
        <taxon>Eurotiales</taxon>
        <taxon>Trichocomaceae</taxon>
        <taxon>Rasamsonia</taxon>
    </lineage>
</organism>
<sequence length="112" mass="12196">MSSAGSAKKEFLVIIPDKPGMQAKRLEVRPTHLANIKPLVESGFLTSGGAMFNSHPAEGETPSFRGSMVTAVAESAEEVREVLSKDIYAQSGVWDMEKMEIIPFKFAVRSPL</sequence>
<dbReference type="RefSeq" id="XP_013324496.1">
    <property type="nucleotide sequence ID" value="XM_013469042.1"/>
</dbReference>
<dbReference type="PANTHER" id="PTHR33606:SF3">
    <property type="entry name" value="PROTEIN YCII"/>
    <property type="match status" value="1"/>
</dbReference>
<keyword evidence="3" id="KW-1185">Reference proteome</keyword>